<reference evidence="1 2" key="1">
    <citation type="submission" date="2019-04" db="EMBL/GenBank/DDBJ databases">
        <title>Taxonomy of novel Haliea sp. from mangrove soil of West Coast of India.</title>
        <authorList>
            <person name="Verma A."/>
            <person name="Kumar P."/>
            <person name="Krishnamurthi S."/>
        </authorList>
    </citation>
    <scope>NUCLEOTIDE SEQUENCE [LARGE SCALE GENOMIC DNA]</scope>
    <source>
        <strain evidence="1 2">SAOS-164</strain>
    </source>
</reference>
<dbReference type="AlphaFoldDB" id="A0A4Z0M695"/>
<evidence type="ECO:0000313" key="1">
    <source>
        <dbReference type="EMBL" id="TGD74930.1"/>
    </source>
</evidence>
<dbReference type="OrthoDB" id="7062931at2"/>
<accession>A0A4Z0M695</accession>
<gene>
    <name evidence="1" type="ORF">E4634_06665</name>
</gene>
<dbReference type="EMBL" id="SRLE01000005">
    <property type="protein sequence ID" value="TGD74930.1"/>
    <property type="molecule type" value="Genomic_DNA"/>
</dbReference>
<evidence type="ECO:0000313" key="2">
    <source>
        <dbReference type="Proteomes" id="UP000298050"/>
    </source>
</evidence>
<sequence>MAQRAGQSVSVQYGVVKAGKEVDLKSGAVPAGAVVGGSLGLLSAKGKSSSKKARNAIIGTIAGSAIASGSQGSTRGMLYEVDMGSAGLVQVVTDQREIRTGDCVAVEKAGDTANLRRVSSAYCEPKNAAAVSSVAEESREEAQECLAAKQQLVEATSMEALELAKVKIELMCDD</sequence>
<dbReference type="Proteomes" id="UP000298050">
    <property type="component" value="Unassembled WGS sequence"/>
</dbReference>
<protein>
    <recommendedName>
        <fullName evidence="3">Glycine zipper 2TM domain-containing protein</fullName>
    </recommendedName>
</protein>
<comment type="caution">
    <text evidence="1">The sequence shown here is derived from an EMBL/GenBank/DDBJ whole genome shotgun (WGS) entry which is preliminary data.</text>
</comment>
<evidence type="ECO:0008006" key="3">
    <source>
        <dbReference type="Google" id="ProtNLM"/>
    </source>
</evidence>
<keyword evidence="2" id="KW-1185">Reference proteome</keyword>
<organism evidence="1 2">
    <name type="scientific">Mangrovimicrobium sediminis</name>
    <dbReference type="NCBI Taxonomy" id="2562682"/>
    <lineage>
        <taxon>Bacteria</taxon>
        <taxon>Pseudomonadati</taxon>
        <taxon>Pseudomonadota</taxon>
        <taxon>Gammaproteobacteria</taxon>
        <taxon>Cellvibrionales</taxon>
        <taxon>Halieaceae</taxon>
        <taxon>Mangrovimicrobium</taxon>
    </lineage>
</organism>
<proteinExistence type="predicted"/>
<name>A0A4Z0M695_9GAMM</name>